<dbReference type="Gene3D" id="3.30.40.10">
    <property type="entry name" value="Zinc/RING finger domain, C3HC4 (zinc finger)"/>
    <property type="match status" value="1"/>
</dbReference>
<feature type="region of interest" description="Disordered" evidence="13">
    <location>
        <begin position="310"/>
        <end position="436"/>
    </location>
</feature>
<evidence type="ECO:0000259" key="14">
    <source>
        <dbReference type="PROSITE" id="PS50178"/>
    </source>
</evidence>
<feature type="region of interest" description="Disordered" evidence="13">
    <location>
        <begin position="575"/>
        <end position="614"/>
    </location>
</feature>
<feature type="compositionally biased region" description="Basic and acidic residues" evidence="13">
    <location>
        <begin position="2024"/>
        <end position="2033"/>
    </location>
</feature>
<evidence type="ECO:0000256" key="9">
    <source>
        <dbReference type="ARBA" id="ARBA00022840"/>
    </source>
</evidence>
<dbReference type="SUPFAM" id="SSF52029">
    <property type="entry name" value="GroEL apical domain-like"/>
    <property type="match status" value="1"/>
</dbReference>
<dbReference type="InterPro" id="IPR027409">
    <property type="entry name" value="GroEL-like_apical_dom_sf"/>
</dbReference>
<dbReference type="GeneID" id="5990410"/>
<dbReference type="InterPro" id="IPR027484">
    <property type="entry name" value="PInositol-4-P-5-kinase_N"/>
</dbReference>
<dbReference type="InterPro" id="IPR017455">
    <property type="entry name" value="Znf_FYVE-rel"/>
</dbReference>
<keyword evidence="9 12" id="KW-0067">ATP-binding</keyword>
<dbReference type="Proteomes" id="UP000006564">
    <property type="component" value="Chromosome 1"/>
</dbReference>
<feature type="compositionally biased region" description="Basic and acidic residues" evidence="13">
    <location>
        <begin position="1955"/>
        <end position="1974"/>
    </location>
</feature>
<dbReference type="FunFam" id="3.30.800.10:FF:000005">
    <property type="entry name" value="1-phosphatidylinositol-3-phosphate 5-kinase (Fab1)"/>
    <property type="match status" value="1"/>
</dbReference>
<feature type="region of interest" description="Disordered" evidence="13">
    <location>
        <begin position="733"/>
        <end position="762"/>
    </location>
</feature>
<reference evidence="16 17" key="1">
    <citation type="journal article" date="2005" name="Nature">
        <title>Genome sequencing and analysis of Aspergillus oryzae.</title>
        <authorList>
            <person name="Machida M."/>
            <person name="Asai K."/>
            <person name="Sano M."/>
            <person name="Tanaka T."/>
            <person name="Kumagai T."/>
            <person name="Terai G."/>
            <person name="Kusumoto K."/>
            <person name="Arima T."/>
            <person name="Akita O."/>
            <person name="Kashiwagi Y."/>
            <person name="Abe K."/>
            <person name="Gomi K."/>
            <person name="Horiuchi H."/>
            <person name="Kitamoto K."/>
            <person name="Kobayashi T."/>
            <person name="Takeuchi M."/>
            <person name="Denning D.W."/>
            <person name="Galagan J.E."/>
            <person name="Nierman W.C."/>
            <person name="Yu J."/>
            <person name="Archer D.B."/>
            <person name="Bennett J.W."/>
            <person name="Bhatnagar D."/>
            <person name="Cleveland T.E."/>
            <person name="Fedorova N.D."/>
            <person name="Gotoh O."/>
            <person name="Horikawa H."/>
            <person name="Hosoyama A."/>
            <person name="Ichinomiya M."/>
            <person name="Igarashi R."/>
            <person name="Iwashita K."/>
            <person name="Juvvadi P.R."/>
            <person name="Kato M."/>
            <person name="Kato Y."/>
            <person name="Kin T."/>
            <person name="Kokubun A."/>
            <person name="Maeda H."/>
            <person name="Maeyama N."/>
            <person name="Maruyama J."/>
            <person name="Nagasaki H."/>
            <person name="Nakajima T."/>
            <person name="Oda K."/>
            <person name="Okada K."/>
            <person name="Paulsen I."/>
            <person name="Sakamoto K."/>
            <person name="Sawano T."/>
            <person name="Takahashi M."/>
            <person name="Takase K."/>
            <person name="Terabayashi Y."/>
            <person name="Wortman J."/>
            <person name="Yamada O."/>
            <person name="Yamagata Y."/>
            <person name="Anazawa H."/>
            <person name="Hata Y."/>
            <person name="Koide Y."/>
            <person name="Komori T."/>
            <person name="Koyama Y."/>
            <person name="Minetoki T."/>
            <person name="Suharnan S."/>
            <person name="Tanaka A."/>
            <person name="Isono K."/>
            <person name="Kuhara S."/>
            <person name="Ogasawara N."/>
            <person name="Kikuchi H."/>
        </authorList>
    </citation>
    <scope>NUCLEOTIDE SEQUENCE [LARGE SCALE GENOMIC DNA]</scope>
    <source>
        <strain evidence="17">ATCC 42149 / RIB 40</strain>
    </source>
</reference>
<dbReference type="PROSITE" id="PS51455">
    <property type="entry name" value="PIPK"/>
    <property type="match status" value="1"/>
</dbReference>
<comment type="catalytic activity">
    <reaction evidence="1">
        <text>a 1,2-diacyl-sn-glycero-3-phospho-(1D-myo-inositol-3-phosphate) + ATP = a 1,2-diacyl-sn-glycero-3-phospho-(1D-myo-inositol-3,5-bisphosphate) + ADP + H(+)</text>
        <dbReference type="Rhea" id="RHEA:13609"/>
        <dbReference type="ChEBI" id="CHEBI:15378"/>
        <dbReference type="ChEBI" id="CHEBI:30616"/>
        <dbReference type="ChEBI" id="CHEBI:57923"/>
        <dbReference type="ChEBI" id="CHEBI:58088"/>
        <dbReference type="ChEBI" id="CHEBI:456216"/>
        <dbReference type="EC" id="2.7.1.150"/>
    </reaction>
</comment>
<dbReference type="SMART" id="SM00330">
    <property type="entry name" value="PIPKc"/>
    <property type="match status" value="1"/>
</dbReference>
<feature type="compositionally biased region" description="Basic and acidic residues" evidence="13">
    <location>
        <begin position="331"/>
        <end position="344"/>
    </location>
</feature>
<dbReference type="PROSITE" id="PS50178">
    <property type="entry name" value="ZF_FYVE"/>
    <property type="match status" value="1"/>
</dbReference>
<feature type="region of interest" description="Disordered" evidence="13">
    <location>
        <begin position="73"/>
        <end position="99"/>
    </location>
</feature>
<dbReference type="GO" id="GO:0046854">
    <property type="term" value="P:phosphatidylinositol phosphate biosynthetic process"/>
    <property type="evidence" value="ECO:0007669"/>
    <property type="project" value="TreeGrafter"/>
</dbReference>
<dbReference type="EC" id="2.7.1.150" evidence="2"/>
<dbReference type="GO" id="GO:0008270">
    <property type="term" value="F:zinc ion binding"/>
    <property type="evidence" value="ECO:0007669"/>
    <property type="project" value="UniProtKB-KW"/>
</dbReference>
<organism evidence="16 17">
    <name type="scientific">Aspergillus oryzae (strain ATCC 42149 / RIB 40)</name>
    <name type="common">Yellow koji mold</name>
    <dbReference type="NCBI Taxonomy" id="510516"/>
    <lineage>
        <taxon>Eukaryota</taxon>
        <taxon>Fungi</taxon>
        <taxon>Dikarya</taxon>
        <taxon>Ascomycota</taxon>
        <taxon>Pezizomycotina</taxon>
        <taxon>Eurotiomycetes</taxon>
        <taxon>Eurotiomycetidae</taxon>
        <taxon>Eurotiales</taxon>
        <taxon>Aspergillaceae</taxon>
        <taxon>Aspergillus</taxon>
        <taxon>Aspergillus subgen. Circumdati</taxon>
    </lineage>
</organism>
<feature type="region of interest" description="Disordered" evidence="13">
    <location>
        <begin position="2002"/>
        <end position="2107"/>
    </location>
</feature>
<feature type="region of interest" description="Disordered" evidence="13">
    <location>
        <begin position="1171"/>
        <end position="1210"/>
    </location>
</feature>
<dbReference type="Gene3D" id="3.30.810.10">
    <property type="entry name" value="2-Layer Sandwich"/>
    <property type="match status" value="1"/>
</dbReference>
<feature type="compositionally biased region" description="Polar residues" evidence="13">
    <location>
        <begin position="313"/>
        <end position="329"/>
    </location>
</feature>
<keyword evidence="5 12" id="KW-0547">Nucleotide-binding</keyword>
<dbReference type="InterPro" id="IPR011011">
    <property type="entry name" value="Znf_FYVE_PHD"/>
</dbReference>
<evidence type="ECO:0000256" key="7">
    <source>
        <dbReference type="ARBA" id="ARBA00022777"/>
    </source>
</evidence>
<dbReference type="GO" id="GO:0000285">
    <property type="term" value="F:1-phosphatidylinositol-3-phosphate 5-kinase activity"/>
    <property type="evidence" value="ECO:0007669"/>
    <property type="project" value="UniProtKB-EC"/>
</dbReference>
<dbReference type="InterPro" id="IPR002423">
    <property type="entry name" value="Cpn60/GroEL/TCP-1"/>
</dbReference>
<evidence type="ECO:0000256" key="3">
    <source>
        <dbReference type="ARBA" id="ARBA00022679"/>
    </source>
</evidence>
<feature type="region of interest" description="Disordered" evidence="13">
    <location>
        <begin position="1668"/>
        <end position="1912"/>
    </location>
</feature>
<dbReference type="InterPro" id="IPR002498">
    <property type="entry name" value="PInositol-4-P-4/5-kinase_core"/>
</dbReference>
<sequence>MSEPGTAETVARHAFLKPLMASQQSQGTSSPSASSIFLPLGRRGSRTSLSTHAERKGLNAALDQIHTAAYQSDSLTTFNDFTNPPAPTSATEEKSFSGELQGGLSGLYSRFRTSVGGVRDIVSGVGRSLDRSSTEDHGIKSPPSERSVSKSAHGSTASIPDSQQYHPGSSQGSRLHSPTSITHQSTQDGFSSLLAGKGSRLSSKTASISSKASVSPSPAMKSPVVPLPKSTTSSVAVDPTVTELHVNAIKEPHNSSNNSVNPTSHSFQSIDSVSTDKEDGPLTASISSSGWGQRISHSPVLQAKAQHFPFEGSGTSDVSRSSTMTSQVPDSFKRSDSQVTHDLDTSLPGPVRKARHSVEGVHVGTERIRSNSGASFNPDKSVAAPVSAPSNVSQFSGNTDNSFSDNQPPSTATTPIPLVEREVPPKESKKALVKNKPKERLLLPSSSRLPGYVASQASPSDTSMGSAAITPLGTAVDIGPSQDGRSWRSHATGDGVMSQLRSKLLSKDFWMRDENAKDCFHCGEPFSTFRRKHHCRTCGQIFDSKCTLLIPGDRFGQPGTIRVCKPCEAMINGHDDDSSEFSDSEQSPVVVNPRVSDLGLGSYPRPTADDDDTSSIVSQSIDQVMKTPTMAIPATRRAGEGHNRRSAVLEISPDRPLARPTSSRSLKSSLSGRTHSMGHKRHHSRQQFIRNFKPYHDDRAPFQRRHVEDTALESRLPAFHKDNIIDPDLAQYLSDDASSGDEQPSLLSAVSEGSLSKSGGDNERTTFGGFLAAMKKGRSAFGDRSLANYSHVGRELDEGSISSSRAVNLPRPRRRNLSVASSVHQRPSPRASKDSVFNQQDSATAAHVFPTGVTSSGFKMTRSSSMRGAGAPPVELNKASLQHVRKLLRQLLKDASIPHVQSWETALLPILLKAADEVDPDVQGGDDMDIRHYVKLKKILGGRPGDTSYVSGLVFTKNLALKSMSRCIPQPKILIIAFPLEYARHQQHFMSLEPVIRQEREFLENLVSRIAALRPNLLLVEKNVSGLALELLDRAKIATAYNVKSSVLEAVSRCTQTRIITSMDKLVTTPVTSECGSFDVKTYVYNGRKKTYMYLSGCRKELGCTIVLRGGDSEVLSKVKRITEFMTYVVYNLRLETCLMRDEFAQMPASSDIEAGREAIDAARSSVLTTANKCGEKSGSPPSSPQQDSNEKNDGSIAEKSTVASEVTEVPDDVPMPTYYQDFVHDSEVKILSASPFVKFEPPYLLKRAREMERRLAYLKRLRDQNLDFDPSLDEKTRSQKFVLVTPEMVHESPQDASPKVKEVLHAAHDAEYDRALHNYQTQKRQWEAYIAGAAGVFDPYSHQNIVVLFSLVCTTSSIPCSGPDLLALEYYNEHGDDAMFEPDCALGQYVEDICLNANAICNVNGCEKRMFEHHRQYVHGEAQISVFIQPYPSKLRGLQDTILMWSACKICGNETQVFPMSESTWKYSFGKYLELSFWSKNLHARAGVCPHDLQRDHLRYFGFKDVALRIHYDPINLLEIIVPRTRVTWKVDNDLKLRNDIYLKIEQRLNKFMLSVKARLKGINVESVIPKLAEDCKREVEALTKKANEDHAALIKQLQDKYINSRYWEITPLNEVARFAQEKVVEWDTAFAEFEKNFFPSEKDIRRLATLQLKKIFLDKDASVTSLTSTEEALVTPTEPESENTEEPEKPRPMRRMTLSPEKAQDVLVSVVEEHSGKEQKADGQDNGSAKVEETDAHSPTPAPEERLSSSPADEAMAKKEVQHLDLALPSTQHEQTLVDMNAQSTVGKPESEPLAIDSSKGALEAIIPEQGDSQALSQRDYDTEKPIHSPNSSPNQYRSAIPRPAEGATRRNAKATSPPLFRAQSQPVQFQKETVYDNSPLKGFRINTGRIGGRDGAVSPPPYEVRFKGPDKKLSERFGLNAFRNGRLTPGPSLIPRSIPTRKGHPRVSSLAKHFEQLSREFEKERQRERAQRAAKRSQSRAFPLASSKPIVEVYKNVREAVEEREPSGEGEDLLSSASRTSIDDSSKDGEALPARPLQEGQRKDLTSQEPPTTPVEADSLIQSTDPIFSEGEAEEVHSDEDRSSVNGLQVTDSNEELPKMSPEDEQLDLKEFPKHERSTLLKLLTNFWSERSASGWTPLEYPLTMSDHVFADCDIIVREDEPSSLIAFALDSHDYKEKLASIQKRYEELDEKDTDLGEGPDAMNEARVEHALLRSTGTHLKYQFQEGQAKMLCKVFYAEQFDALRKKCGIAERIVESLSRCAKWDSKGGKTKSIFLKTLDDRFILKSLSTIETQAFLKFAPAYFQIMSEALFHELPSAIAKMFGFYQVIIKNPATGTEFNWFLLLMENLFYDRVPTRIFDLKGSMRNRKVQSTGERNEVLLDENMVDFIYETPLFTREHSKKLLSQSVWNDTLFLGRQNVMDYSLMIAIDESRSELVVGVIDCIRTYTWDKKLESWIKDRGFAGGGKNRPTVTSPKEYKSRFREAMARYVLQAPSCWSQFQQPQMYRYTPVEQPPGQAYHALDGDTAEGNESGGS</sequence>
<feature type="domain" description="PIPK" evidence="15">
    <location>
        <begin position="2161"/>
        <end position="2493"/>
    </location>
</feature>
<evidence type="ECO:0000256" key="6">
    <source>
        <dbReference type="ARBA" id="ARBA00022771"/>
    </source>
</evidence>
<evidence type="ECO:0000256" key="13">
    <source>
        <dbReference type="SAM" id="MobiDB-lite"/>
    </source>
</evidence>
<dbReference type="SUPFAM" id="SSF54849">
    <property type="entry name" value="GroEL-intermediate domain like"/>
    <property type="match status" value="1"/>
</dbReference>
<feature type="region of interest" description="Disordered" evidence="13">
    <location>
        <begin position="636"/>
        <end position="684"/>
    </location>
</feature>
<keyword evidence="7 12" id="KW-0418">Kinase</keyword>
<dbReference type="InterPro" id="IPR027483">
    <property type="entry name" value="PInositol-4-P-4/5-kinase_C_sf"/>
</dbReference>
<dbReference type="InterPro" id="IPR000306">
    <property type="entry name" value="Znf_FYVE"/>
</dbReference>
<dbReference type="KEGG" id="aor:AO090005001555"/>
<keyword evidence="6 11" id="KW-0863">Zinc-finger</keyword>
<dbReference type="Gene3D" id="3.50.7.10">
    <property type="entry name" value="GroEL"/>
    <property type="match status" value="1"/>
</dbReference>
<keyword evidence="8" id="KW-0862">Zinc</keyword>
<dbReference type="SUPFAM" id="SSF56104">
    <property type="entry name" value="SAICAR synthase-like"/>
    <property type="match status" value="1"/>
</dbReference>
<dbReference type="CDD" id="cd17300">
    <property type="entry name" value="PIPKc_PIKfyve"/>
    <property type="match status" value="1"/>
</dbReference>
<feature type="compositionally biased region" description="Basic and acidic residues" evidence="13">
    <location>
        <begin position="419"/>
        <end position="436"/>
    </location>
</feature>
<evidence type="ECO:0000313" key="16">
    <source>
        <dbReference type="EMBL" id="BAE56463.1"/>
    </source>
</evidence>
<feature type="compositionally biased region" description="Polar residues" evidence="13">
    <location>
        <begin position="736"/>
        <end position="759"/>
    </location>
</feature>
<proteinExistence type="predicted"/>
<dbReference type="Gene3D" id="3.30.800.10">
    <property type="entry name" value="Phosphatidylinositol Phosphate Kinase II Beta"/>
    <property type="match status" value="1"/>
</dbReference>
<feature type="domain" description="FYVE-type" evidence="14">
    <location>
        <begin position="513"/>
        <end position="572"/>
    </location>
</feature>
<feature type="region of interest" description="Disordered" evidence="13">
    <location>
        <begin position="1925"/>
        <end position="1988"/>
    </location>
</feature>
<evidence type="ECO:0000256" key="5">
    <source>
        <dbReference type="ARBA" id="ARBA00022741"/>
    </source>
</evidence>
<evidence type="ECO:0000256" key="10">
    <source>
        <dbReference type="ARBA" id="ARBA00075294"/>
    </source>
</evidence>
<dbReference type="GO" id="GO:0000329">
    <property type="term" value="C:fungal-type vacuole membrane"/>
    <property type="evidence" value="ECO:0007669"/>
    <property type="project" value="TreeGrafter"/>
</dbReference>
<dbReference type="RefSeq" id="XP_023089416.1">
    <property type="nucleotide sequence ID" value="XM_023236965.1"/>
</dbReference>
<name>Q2UPQ2_ASPOR</name>
<evidence type="ECO:0000313" key="17">
    <source>
        <dbReference type="Proteomes" id="UP000006564"/>
    </source>
</evidence>
<dbReference type="FunFam" id="3.50.7.10:FF:000007">
    <property type="entry name" value="1-phosphatidylinositol 3-phosphate 5-kinase isoform X1"/>
    <property type="match status" value="1"/>
</dbReference>
<feature type="compositionally biased region" description="Polar residues" evidence="13">
    <location>
        <begin position="1831"/>
        <end position="1840"/>
    </location>
</feature>
<dbReference type="GO" id="GO:0005524">
    <property type="term" value="F:ATP binding"/>
    <property type="evidence" value="ECO:0007669"/>
    <property type="project" value="UniProtKB-UniRule"/>
</dbReference>
<feature type="compositionally biased region" description="Basic and acidic residues" evidence="13">
    <location>
        <begin position="356"/>
        <end position="369"/>
    </location>
</feature>
<feature type="compositionally biased region" description="Basic and acidic residues" evidence="13">
    <location>
        <begin position="2077"/>
        <end position="2086"/>
    </location>
</feature>
<dbReference type="PANTHER" id="PTHR45748">
    <property type="entry name" value="1-PHOSPHATIDYLINOSITOL 3-PHOSPHATE 5-KINASE-RELATED"/>
    <property type="match status" value="1"/>
</dbReference>
<dbReference type="Pfam" id="PF01504">
    <property type="entry name" value="PIP5K"/>
    <property type="match status" value="2"/>
</dbReference>
<feature type="compositionally biased region" description="Polar residues" evidence="13">
    <location>
        <begin position="388"/>
        <end position="414"/>
    </location>
</feature>
<feature type="compositionally biased region" description="Low complexity" evidence="13">
    <location>
        <begin position="202"/>
        <end position="224"/>
    </location>
</feature>
<evidence type="ECO:0000256" key="2">
    <source>
        <dbReference type="ARBA" id="ARBA00012009"/>
    </source>
</evidence>
<dbReference type="OMA" id="QSVWNDT"/>
<evidence type="ECO:0000256" key="11">
    <source>
        <dbReference type="PROSITE-ProRule" id="PRU00091"/>
    </source>
</evidence>
<dbReference type="EMBL" id="AP007151">
    <property type="protein sequence ID" value="BAE56463.1"/>
    <property type="molecule type" value="Genomic_DNA"/>
</dbReference>
<feature type="compositionally biased region" description="Polar residues" evidence="13">
    <location>
        <begin position="144"/>
        <end position="190"/>
    </location>
</feature>
<feature type="compositionally biased region" description="Polar residues" evidence="13">
    <location>
        <begin position="254"/>
        <end position="273"/>
    </location>
</feature>
<dbReference type="FunFam" id="3.30.810.10:FF:000001">
    <property type="entry name" value="1-phosphatidylinositol 3-phosphate 5-kinase FAB1"/>
    <property type="match status" value="1"/>
</dbReference>
<feature type="region of interest" description="Disordered" evidence="13">
    <location>
        <begin position="18"/>
        <end position="40"/>
    </location>
</feature>
<evidence type="ECO:0000256" key="1">
    <source>
        <dbReference type="ARBA" id="ARBA00000768"/>
    </source>
</evidence>
<dbReference type="CDD" id="cd03334">
    <property type="entry name" value="Fab1_TCP"/>
    <property type="match status" value="1"/>
</dbReference>
<dbReference type="InterPro" id="IPR027410">
    <property type="entry name" value="TCP-1-like_intermed_sf"/>
</dbReference>
<dbReference type="Pfam" id="PF00118">
    <property type="entry name" value="Cpn60_TCP1"/>
    <property type="match status" value="1"/>
</dbReference>
<dbReference type="FunFam" id="3.30.40.10:FF:000283">
    <property type="entry name" value="1-phosphatidylinositol-3-phosphate 5-kinase (Fab1)"/>
    <property type="match status" value="1"/>
</dbReference>
<dbReference type="PANTHER" id="PTHR45748:SF7">
    <property type="entry name" value="1-PHOSPHATIDYLINOSITOL 3-PHOSPHATE 5-KINASE-RELATED"/>
    <property type="match status" value="1"/>
</dbReference>
<evidence type="ECO:0000256" key="12">
    <source>
        <dbReference type="PROSITE-ProRule" id="PRU00781"/>
    </source>
</evidence>
<keyword evidence="4" id="KW-0479">Metal-binding</keyword>
<dbReference type="SMART" id="SM00064">
    <property type="entry name" value="FYVE"/>
    <property type="match status" value="1"/>
</dbReference>
<feature type="compositionally biased region" description="Low complexity" evidence="13">
    <location>
        <begin position="22"/>
        <end position="35"/>
    </location>
</feature>
<dbReference type="Pfam" id="PF01363">
    <property type="entry name" value="FYVE"/>
    <property type="match status" value="1"/>
</dbReference>
<accession>Q2UPQ2</accession>
<evidence type="ECO:0000256" key="8">
    <source>
        <dbReference type="ARBA" id="ARBA00022833"/>
    </source>
</evidence>
<feature type="compositionally biased region" description="Polar residues" evidence="13">
    <location>
        <begin position="73"/>
        <end position="82"/>
    </location>
</feature>
<dbReference type="InterPro" id="IPR013083">
    <property type="entry name" value="Znf_RING/FYVE/PHD"/>
</dbReference>
<feature type="region of interest" description="Disordered" evidence="13">
    <location>
        <begin position="2516"/>
        <end position="2538"/>
    </location>
</feature>
<feature type="compositionally biased region" description="Basic and acidic residues" evidence="13">
    <location>
        <begin position="128"/>
        <end position="139"/>
    </location>
</feature>
<dbReference type="STRING" id="510516.Q2UPQ2"/>
<dbReference type="InterPro" id="IPR044769">
    <property type="entry name" value="PIKfyve_PIPKc"/>
</dbReference>
<feature type="compositionally biased region" description="Basic and acidic residues" evidence="13">
    <location>
        <begin position="1713"/>
        <end position="1725"/>
    </location>
</feature>
<feature type="region of interest" description="Disordered" evidence="13">
    <location>
        <begin position="797"/>
        <end position="838"/>
    </location>
</feature>
<dbReference type="SUPFAM" id="SSF57903">
    <property type="entry name" value="FYVE/PHD zinc finger"/>
    <property type="match status" value="1"/>
</dbReference>
<gene>
    <name evidence="16" type="ORF">AO090005001555</name>
</gene>
<feature type="compositionally biased region" description="Low complexity" evidence="13">
    <location>
        <begin position="662"/>
        <end position="671"/>
    </location>
</feature>
<dbReference type="GO" id="GO:0010008">
    <property type="term" value="C:endosome membrane"/>
    <property type="evidence" value="ECO:0007669"/>
    <property type="project" value="TreeGrafter"/>
</dbReference>
<protein>
    <recommendedName>
        <fullName evidence="2">1-phosphatidylinositol-3-phosphate 5-kinase</fullName>
        <ecNumber evidence="2">2.7.1.150</ecNumber>
    </recommendedName>
    <alternativeName>
        <fullName evidence="10">Type III PIP kinase</fullName>
    </alternativeName>
</protein>
<keyword evidence="17" id="KW-1185">Reference proteome</keyword>
<keyword evidence="3 12" id="KW-0808">Transferase</keyword>
<feature type="compositionally biased region" description="Polar residues" evidence="13">
    <location>
        <begin position="1865"/>
        <end position="1874"/>
    </location>
</feature>
<feature type="region of interest" description="Disordered" evidence="13">
    <location>
        <begin position="250"/>
        <end position="293"/>
    </location>
</feature>
<evidence type="ECO:0000256" key="4">
    <source>
        <dbReference type="ARBA" id="ARBA00022723"/>
    </source>
</evidence>
<evidence type="ECO:0000259" key="15">
    <source>
        <dbReference type="PROSITE" id="PS51455"/>
    </source>
</evidence>
<dbReference type="HOGENOM" id="CLU_000480_0_0_1"/>
<feature type="region of interest" description="Disordered" evidence="13">
    <location>
        <begin position="126"/>
        <end position="238"/>
    </location>
</feature>